<feature type="transmembrane region" description="Helical" evidence="2">
    <location>
        <begin position="12"/>
        <end position="29"/>
    </location>
</feature>
<organism evidence="3 4">
    <name type="scientific">Streptomyces cinnamoneus</name>
    <name type="common">Streptoverticillium cinnamoneum</name>
    <dbReference type="NCBI Taxonomy" id="53446"/>
    <lineage>
        <taxon>Bacteria</taxon>
        <taxon>Bacillati</taxon>
        <taxon>Actinomycetota</taxon>
        <taxon>Actinomycetes</taxon>
        <taxon>Kitasatosporales</taxon>
        <taxon>Streptomycetaceae</taxon>
        <taxon>Streptomyces</taxon>
        <taxon>Streptomyces cinnamoneus group</taxon>
    </lineage>
</organism>
<protein>
    <recommendedName>
        <fullName evidence="5">Holin</fullName>
    </recommendedName>
</protein>
<keyword evidence="2" id="KW-1133">Transmembrane helix</keyword>
<keyword evidence="2" id="KW-0812">Transmembrane</keyword>
<evidence type="ECO:0000256" key="2">
    <source>
        <dbReference type="SAM" id="Phobius"/>
    </source>
</evidence>
<dbReference type="AlphaFoldDB" id="A0A918TCE0"/>
<dbReference type="InterPro" id="IPR020109">
    <property type="entry name" value="Holin_r1t"/>
</dbReference>
<sequence>MRKVLLDIAERTLAAYVTTFLGLLIADGFDLTSVSAIKAAAIAALPAALSVIKGAIGSRFGDKGSAAWLPARREGQGQGPGQGQGQSPSRGQG</sequence>
<evidence type="ECO:0008006" key="5">
    <source>
        <dbReference type="Google" id="ProtNLM"/>
    </source>
</evidence>
<name>A0A918TCE0_STRCJ</name>
<keyword evidence="2" id="KW-0472">Membrane</keyword>
<reference evidence="3" key="2">
    <citation type="submission" date="2020-09" db="EMBL/GenBank/DDBJ databases">
        <authorList>
            <person name="Sun Q."/>
            <person name="Ohkuma M."/>
        </authorList>
    </citation>
    <scope>NUCLEOTIDE SEQUENCE</scope>
    <source>
        <strain evidence="3">JCM 4633</strain>
    </source>
</reference>
<comment type="caution">
    <text evidence="3">The sequence shown here is derived from an EMBL/GenBank/DDBJ whole genome shotgun (WGS) entry which is preliminary data.</text>
</comment>
<dbReference type="Pfam" id="PF16945">
    <property type="entry name" value="Phage_r1t_holin"/>
    <property type="match status" value="1"/>
</dbReference>
<feature type="region of interest" description="Disordered" evidence="1">
    <location>
        <begin position="67"/>
        <end position="93"/>
    </location>
</feature>
<accession>A0A918TCE0</accession>
<evidence type="ECO:0000313" key="4">
    <source>
        <dbReference type="Proteomes" id="UP000646244"/>
    </source>
</evidence>
<dbReference type="Proteomes" id="UP000646244">
    <property type="component" value="Unassembled WGS sequence"/>
</dbReference>
<proteinExistence type="predicted"/>
<evidence type="ECO:0000313" key="3">
    <source>
        <dbReference type="EMBL" id="GHC43110.1"/>
    </source>
</evidence>
<dbReference type="EMBL" id="BMVB01000004">
    <property type="protein sequence ID" value="GHC43110.1"/>
    <property type="molecule type" value="Genomic_DNA"/>
</dbReference>
<gene>
    <name evidence="3" type="ORF">GCM10010507_17460</name>
</gene>
<reference evidence="3" key="1">
    <citation type="journal article" date="2014" name="Int. J. Syst. Evol. Microbiol.">
        <title>Complete genome sequence of Corynebacterium casei LMG S-19264T (=DSM 44701T), isolated from a smear-ripened cheese.</title>
        <authorList>
            <consortium name="US DOE Joint Genome Institute (JGI-PGF)"/>
            <person name="Walter F."/>
            <person name="Albersmeier A."/>
            <person name="Kalinowski J."/>
            <person name="Ruckert C."/>
        </authorList>
    </citation>
    <scope>NUCLEOTIDE SEQUENCE</scope>
    <source>
        <strain evidence="3">JCM 4633</strain>
    </source>
</reference>
<evidence type="ECO:0000256" key="1">
    <source>
        <dbReference type="SAM" id="MobiDB-lite"/>
    </source>
</evidence>
<feature type="transmembrane region" description="Helical" evidence="2">
    <location>
        <begin position="35"/>
        <end position="56"/>
    </location>
</feature>
<dbReference type="RefSeq" id="WP_190109082.1">
    <property type="nucleotide sequence ID" value="NZ_BMVB01000004.1"/>
</dbReference>